<evidence type="ECO:0008006" key="6">
    <source>
        <dbReference type="Google" id="ProtNLM"/>
    </source>
</evidence>
<dbReference type="PROSITE" id="PS00175">
    <property type="entry name" value="PG_MUTASE"/>
    <property type="match status" value="1"/>
</dbReference>
<feature type="binding site" evidence="3">
    <location>
        <begin position="11"/>
        <end position="18"/>
    </location>
    <ligand>
        <name>substrate</name>
    </ligand>
</feature>
<dbReference type="EMBL" id="CAJMXA010000635">
    <property type="protein sequence ID" value="CAE6438071.1"/>
    <property type="molecule type" value="Genomic_DNA"/>
</dbReference>
<dbReference type="InterPro" id="IPR029033">
    <property type="entry name" value="His_PPase_superfam"/>
</dbReference>
<dbReference type="GO" id="GO:0043456">
    <property type="term" value="P:regulation of pentose-phosphate shunt"/>
    <property type="evidence" value="ECO:0007669"/>
    <property type="project" value="TreeGrafter"/>
</dbReference>
<dbReference type="GO" id="GO:0005829">
    <property type="term" value="C:cytosol"/>
    <property type="evidence" value="ECO:0007669"/>
    <property type="project" value="TreeGrafter"/>
</dbReference>
<keyword evidence="1" id="KW-0378">Hydrolase</keyword>
<comment type="caution">
    <text evidence="4">The sequence shown here is derived from an EMBL/GenBank/DDBJ whole genome shotgun (WGS) entry which is preliminary data.</text>
</comment>
<dbReference type="InterPro" id="IPR051695">
    <property type="entry name" value="Phosphoglycerate_Mutase"/>
</dbReference>
<evidence type="ECO:0000256" key="1">
    <source>
        <dbReference type="ARBA" id="ARBA00022801"/>
    </source>
</evidence>
<accession>A0A8H2Y2R9</accession>
<dbReference type="InterPro" id="IPR013078">
    <property type="entry name" value="His_Pase_superF_clade-1"/>
</dbReference>
<dbReference type="Gene3D" id="3.40.50.1240">
    <property type="entry name" value="Phosphoglycerate mutase-like"/>
    <property type="match status" value="1"/>
</dbReference>
<evidence type="ECO:0000256" key="3">
    <source>
        <dbReference type="PIRSR" id="PIRSR613078-2"/>
    </source>
</evidence>
<dbReference type="Proteomes" id="UP000663853">
    <property type="component" value="Unassembled WGS sequence"/>
</dbReference>
<dbReference type="PANTHER" id="PTHR46517">
    <property type="entry name" value="FRUCTOSE-2,6-BISPHOSPHATASE TIGAR"/>
    <property type="match status" value="1"/>
</dbReference>
<evidence type="ECO:0000313" key="5">
    <source>
        <dbReference type="Proteomes" id="UP000663853"/>
    </source>
</evidence>
<name>A0A8H2Y2R9_9AGAM</name>
<dbReference type="SMART" id="SM00855">
    <property type="entry name" value="PGAM"/>
    <property type="match status" value="1"/>
</dbReference>
<dbReference type="InterPro" id="IPR001345">
    <property type="entry name" value="PG/BPGM_mutase_AS"/>
</dbReference>
<dbReference type="GO" id="GO:0004331">
    <property type="term" value="F:fructose-2,6-bisphosphate 2-phosphatase activity"/>
    <property type="evidence" value="ECO:0007669"/>
    <property type="project" value="TreeGrafter"/>
</dbReference>
<protein>
    <recommendedName>
        <fullName evidence="6">Fructose-2,6-bisphosphatase TIGAR</fullName>
    </recommendedName>
</protein>
<sequence length="271" mass="29491">MYRNLLVYIVRHGETNENRLGIIQGQLDTQLNDAGKVQAELTGRSLKDVNLVRAYSSDSSRASDTARRIVAYHPGCELVLDRRIRERNMGSLSGTTTAVKRPYPPGVETSASMEVRLRDFWESIILPLLSPSAHTSGDFGNSCSNVGAVPTDKQIRDIELRGSHIPAVLLVSHGATISKLVNEVLLQTCGYKLACEMRFGIYNTSISIVRMDAATEISRTLSKNDENGVGESDPLTVSVSGVLLSFASIAHLNQKHDIVVENADILGQGSL</sequence>
<evidence type="ECO:0000256" key="2">
    <source>
        <dbReference type="PIRSR" id="PIRSR613078-1"/>
    </source>
</evidence>
<dbReference type="GO" id="GO:0045820">
    <property type="term" value="P:negative regulation of glycolytic process"/>
    <property type="evidence" value="ECO:0007669"/>
    <property type="project" value="TreeGrafter"/>
</dbReference>
<gene>
    <name evidence="4" type="ORF">RDB_LOCUS32800</name>
</gene>
<dbReference type="CDD" id="cd07067">
    <property type="entry name" value="HP_PGM_like"/>
    <property type="match status" value="1"/>
</dbReference>
<dbReference type="SUPFAM" id="SSF53254">
    <property type="entry name" value="Phosphoglycerate mutase-like"/>
    <property type="match status" value="1"/>
</dbReference>
<organism evidence="4 5">
    <name type="scientific">Rhizoctonia solani</name>
    <dbReference type="NCBI Taxonomy" id="456999"/>
    <lineage>
        <taxon>Eukaryota</taxon>
        <taxon>Fungi</taxon>
        <taxon>Dikarya</taxon>
        <taxon>Basidiomycota</taxon>
        <taxon>Agaricomycotina</taxon>
        <taxon>Agaricomycetes</taxon>
        <taxon>Cantharellales</taxon>
        <taxon>Ceratobasidiaceae</taxon>
        <taxon>Rhizoctonia</taxon>
    </lineage>
</organism>
<evidence type="ECO:0000313" key="4">
    <source>
        <dbReference type="EMBL" id="CAE6438071.1"/>
    </source>
</evidence>
<dbReference type="AlphaFoldDB" id="A0A8H2Y2R9"/>
<reference evidence="4" key="1">
    <citation type="submission" date="2021-01" db="EMBL/GenBank/DDBJ databases">
        <authorList>
            <person name="Kaushik A."/>
        </authorList>
    </citation>
    <scope>NUCLEOTIDE SEQUENCE</scope>
    <source>
        <strain evidence="4">AG6-10EEA</strain>
    </source>
</reference>
<dbReference type="Pfam" id="PF00300">
    <property type="entry name" value="His_Phos_1"/>
    <property type="match status" value="1"/>
</dbReference>
<dbReference type="PANTHER" id="PTHR46517:SF1">
    <property type="entry name" value="FRUCTOSE-2,6-BISPHOSPHATASE TIGAR"/>
    <property type="match status" value="1"/>
</dbReference>
<feature type="active site" description="Proton donor/acceptor" evidence="2">
    <location>
        <position position="86"/>
    </location>
</feature>
<proteinExistence type="predicted"/>
<feature type="active site" description="Tele-phosphohistidine intermediate" evidence="2">
    <location>
        <position position="12"/>
    </location>
</feature>
<feature type="binding site" evidence="3">
    <location>
        <position position="61"/>
    </location>
    <ligand>
        <name>substrate</name>
    </ligand>
</feature>